<proteinExistence type="predicted"/>
<sequence length="72" mass="8536">MPAASSNRKRRKAARRYDPKYLEFGFFWSGKRETRSRNALCVVKCCATTVTSPWHLHTPSKPVDYFRRKRDD</sequence>
<dbReference type="EMBL" id="CP045902">
    <property type="protein sequence ID" value="QQP38670.1"/>
    <property type="molecule type" value="Genomic_DNA"/>
</dbReference>
<evidence type="ECO:0000313" key="2">
    <source>
        <dbReference type="Proteomes" id="UP000595437"/>
    </source>
</evidence>
<name>A0A7T8GWE3_CALRO</name>
<protein>
    <submittedName>
        <fullName evidence="1">Uncharacterized protein</fullName>
    </submittedName>
</protein>
<dbReference type="AlphaFoldDB" id="A0A7T8GWE3"/>
<organism evidence="1 2">
    <name type="scientific">Caligus rogercresseyi</name>
    <name type="common">Sea louse</name>
    <dbReference type="NCBI Taxonomy" id="217165"/>
    <lineage>
        <taxon>Eukaryota</taxon>
        <taxon>Metazoa</taxon>
        <taxon>Ecdysozoa</taxon>
        <taxon>Arthropoda</taxon>
        <taxon>Crustacea</taxon>
        <taxon>Multicrustacea</taxon>
        <taxon>Hexanauplia</taxon>
        <taxon>Copepoda</taxon>
        <taxon>Siphonostomatoida</taxon>
        <taxon>Caligidae</taxon>
        <taxon>Caligus</taxon>
    </lineage>
</organism>
<evidence type="ECO:0000313" key="1">
    <source>
        <dbReference type="EMBL" id="QQP38670.1"/>
    </source>
</evidence>
<keyword evidence="2" id="KW-1185">Reference proteome</keyword>
<gene>
    <name evidence="1" type="ORF">FKW44_019314</name>
</gene>
<accession>A0A7T8GWE3</accession>
<reference evidence="2" key="1">
    <citation type="submission" date="2021-01" db="EMBL/GenBank/DDBJ databases">
        <title>Caligus Genome Assembly.</title>
        <authorList>
            <person name="Gallardo-Escarate C."/>
        </authorList>
    </citation>
    <scope>NUCLEOTIDE SEQUENCE [LARGE SCALE GENOMIC DNA]</scope>
</reference>
<dbReference type="Proteomes" id="UP000595437">
    <property type="component" value="Chromosome 13"/>
</dbReference>